<feature type="domain" description="Ribosomal RNA-processing protein 14/surfeit locus protein 6 C-terminal" evidence="5">
    <location>
        <begin position="178"/>
        <end position="381"/>
    </location>
</feature>
<dbReference type="GO" id="GO:0005730">
    <property type="term" value="C:nucleolus"/>
    <property type="evidence" value="ECO:0007669"/>
    <property type="project" value="TreeGrafter"/>
</dbReference>
<evidence type="ECO:0000256" key="4">
    <source>
        <dbReference type="SAM" id="MobiDB-lite"/>
    </source>
</evidence>
<dbReference type="GO" id="GO:0042274">
    <property type="term" value="P:ribosomal small subunit biogenesis"/>
    <property type="evidence" value="ECO:0007669"/>
    <property type="project" value="TreeGrafter"/>
</dbReference>
<feature type="region of interest" description="Disordered" evidence="4">
    <location>
        <begin position="1"/>
        <end position="75"/>
    </location>
</feature>
<dbReference type="STRING" id="158441.A0A226EGC0"/>
<gene>
    <name evidence="6" type="ORF">Fcan01_09506</name>
</gene>
<organism evidence="6 7">
    <name type="scientific">Folsomia candida</name>
    <name type="common">Springtail</name>
    <dbReference type="NCBI Taxonomy" id="158441"/>
    <lineage>
        <taxon>Eukaryota</taxon>
        <taxon>Metazoa</taxon>
        <taxon>Ecdysozoa</taxon>
        <taxon>Arthropoda</taxon>
        <taxon>Hexapoda</taxon>
        <taxon>Collembola</taxon>
        <taxon>Entomobryomorpha</taxon>
        <taxon>Isotomoidea</taxon>
        <taxon>Isotomidae</taxon>
        <taxon>Proisotominae</taxon>
        <taxon>Folsomia</taxon>
    </lineage>
</organism>
<keyword evidence="7" id="KW-1185">Reference proteome</keyword>
<feature type="compositionally biased region" description="Basic and acidic residues" evidence="4">
    <location>
        <begin position="345"/>
        <end position="376"/>
    </location>
</feature>
<feature type="compositionally biased region" description="Basic and acidic residues" evidence="4">
    <location>
        <begin position="38"/>
        <end position="50"/>
    </location>
</feature>
<comment type="subcellular location">
    <subcellularLocation>
        <location evidence="1">Nucleus</location>
    </subcellularLocation>
</comment>
<dbReference type="AlphaFoldDB" id="A0A226EGC0"/>
<comment type="similarity">
    <text evidence="2">Belongs to the SURF6 family.</text>
</comment>
<feature type="compositionally biased region" description="Basic residues" evidence="4">
    <location>
        <begin position="377"/>
        <end position="390"/>
    </location>
</feature>
<dbReference type="GO" id="GO:0003723">
    <property type="term" value="F:RNA binding"/>
    <property type="evidence" value="ECO:0007669"/>
    <property type="project" value="TreeGrafter"/>
</dbReference>
<reference evidence="6 7" key="1">
    <citation type="submission" date="2015-12" db="EMBL/GenBank/DDBJ databases">
        <title>The genome of Folsomia candida.</title>
        <authorList>
            <person name="Faddeeva A."/>
            <person name="Derks M.F."/>
            <person name="Anvar Y."/>
            <person name="Smit S."/>
            <person name="Van Straalen N."/>
            <person name="Roelofs D."/>
        </authorList>
    </citation>
    <scope>NUCLEOTIDE SEQUENCE [LARGE SCALE GENOMIC DNA]</scope>
    <source>
        <strain evidence="6 7">VU population</strain>
        <tissue evidence="6">Whole body</tissue>
    </source>
</reference>
<dbReference type="Pfam" id="PF04935">
    <property type="entry name" value="SURF6"/>
    <property type="match status" value="1"/>
</dbReference>
<dbReference type="InterPro" id="IPR007019">
    <property type="entry name" value="SURF6"/>
</dbReference>
<dbReference type="EMBL" id="LNIX01000004">
    <property type="protein sequence ID" value="OXA56459.1"/>
    <property type="molecule type" value="Genomic_DNA"/>
</dbReference>
<feature type="compositionally biased region" description="Acidic residues" evidence="4">
    <location>
        <begin position="111"/>
        <end position="124"/>
    </location>
</feature>
<dbReference type="PANTHER" id="PTHR14369">
    <property type="entry name" value="SURFEIT LOCUS PROTEIN 6"/>
    <property type="match status" value="1"/>
</dbReference>
<feature type="region of interest" description="Disordered" evidence="4">
    <location>
        <begin position="334"/>
        <end position="390"/>
    </location>
</feature>
<feature type="compositionally biased region" description="Basic residues" evidence="4">
    <location>
        <begin position="334"/>
        <end position="344"/>
    </location>
</feature>
<dbReference type="Proteomes" id="UP000198287">
    <property type="component" value="Unassembled WGS sequence"/>
</dbReference>
<dbReference type="InterPro" id="IPR029190">
    <property type="entry name" value="Rrp14/SURF6_C"/>
</dbReference>
<feature type="compositionally biased region" description="Basic residues" evidence="4">
    <location>
        <begin position="181"/>
        <end position="190"/>
    </location>
</feature>
<feature type="compositionally biased region" description="Basic residues" evidence="4">
    <location>
        <begin position="51"/>
        <end position="62"/>
    </location>
</feature>
<dbReference type="PANTHER" id="PTHR14369:SF0">
    <property type="entry name" value="SURFEIT LOCUS PROTEIN 6"/>
    <property type="match status" value="1"/>
</dbReference>
<evidence type="ECO:0000256" key="3">
    <source>
        <dbReference type="ARBA" id="ARBA00023242"/>
    </source>
</evidence>
<evidence type="ECO:0000256" key="2">
    <source>
        <dbReference type="ARBA" id="ARBA00005904"/>
    </source>
</evidence>
<feature type="compositionally biased region" description="Basic and acidic residues" evidence="4">
    <location>
        <begin position="142"/>
        <end position="152"/>
    </location>
</feature>
<dbReference type="OMA" id="WQERTER"/>
<keyword evidence="3" id="KW-0539">Nucleus</keyword>
<dbReference type="GO" id="GO:0042273">
    <property type="term" value="P:ribosomal large subunit biogenesis"/>
    <property type="evidence" value="ECO:0007669"/>
    <property type="project" value="TreeGrafter"/>
</dbReference>
<dbReference type="OrthoDB" id="444809at2759"/>
<accession>A0A226EGC0</accession>
<feature type="region of interest" description="Disordered" evidence="4">
    <location>
        <begin position="104"/>
        <end position="244"/>
    </location>
</feature>
<comment type="caution">
    <text evidence="6">The sequence shown here is derived from an EMBL/GenBank/DDBJ whole genome shotgun (WGS) entry which is preliminary data.</text>
</comment>
<sequence length="390" mass="44896">MTPLRSSLANDPEDENMEIDSVHVPNEGGITSAKSKLTSKDRNETPEEKKARRKMERRRRTSFKSGPDHSTPRLRGALLKQFSKIFDTESAFVLGVQQALPEVRNPHLHPDEDENMDNFLLEDESDKKTAAKRKKFLAKMESNMRKDAKTPADEQSQPPQSYEHLKERLHAKIAALSQKKNEKKRLRKLKKAEFKKQEESSDKKKKFISKANPNLKNQQRGESSAVIKDEKTVPPPKTPLRKKPVVKSNGEIVYSKFDFISQDDPAAKKIRPKAEDLLKKVQKSASTVSHLESKGKIKEAVSIVEVQKWDSALKRAQGEKIRDDATLLKKTIKTQEKRKKVSKKKWQERTERVDKEKEAKQDKRKANIQARKDEKVKKTKKQLRKKGRIA</sequence>
<feature type="compositionally biased region" description="Polar residues" evidence="4">
    <location>
        <begin position="211"/>
        <end position="222"/>
    </location>
</feature>
<evidence type="ECO:0000313" key="7">
    <source>
        <dbReference type="Proteomes" id="UP000198287"/>
    </source>
</evidence>
<dbReference type="GO" id="GO:0003677">
    <property type="term" value="F:DNA binding"/>
    <property type="evidence" value="ECO:0007669"/>
    <property type="project" value="TreeGrafter"/>
</dbReference>
<evidence type="ECO:0000313" key="6">
    <source>
        <dbReference type="EMBL" id="OXA56459.1"/>
    </source>
</evidence>
<feature type="compositionally biased region" description="Basic and acidic residues" evidence="4">
    <location>
        <begin position="191"/>
        <end position="202"/>
    </location>
</feature>
<protein>
    <submittedName>
        <fullName evidence="6">Surfeit locus protein 6</fullName>
    </submittedName>
</protein>
<evidence type="ECO:0000259" key="5">
    <source>
        <dbReference type="Pfam" id="PF04935"/>
    </source>
</evidence>
<name>A0A226EGC0_FOLCA</name>
<evidence type="ECO:0000256" key="1">
    <source>
        <dbReference type="ARBA" id="ARBA00004123"/>
    </source>
</evidence>
<proteinExistence type="inferred from homology"/>